<dbReference type="AlphaFoldDB" id="A0A1D8TSA0"/>
<dbReference type="Gene3D" id="2.30.30.40">
    <property type="entry name" value="SH3 Domains"/>
    <property type="match status" value="1"/>
</dbReference>
<dbReference type="GO" id="GO:0005829">
    <property type="term" value="C:cytosol"/>
    <property type="evidence" value="ECO:0007669"/>
    <property type="project" value="TreeGrafter"/>
</dbReference>
<organism evidence="2 3">
    <name type="scientific">Moorena producens PAL-8-15-08-1</name>
    <dbReference type="NCBI Taxonomy" id="1458985"/>
    <lineage>
        <taxon>Bacteria</taxon>
        <taxon>Bacillati</taxon>
        <taxon>Cyanobacteriota</taxon>
        <taxon>Cyanophyceae</taxon>
        <taxon>Coleofasciculales</taxon>
        <taxon>Coleofasciculaceae</taxon>
        <taxon>Moorena</taxon>
    </lineage>
</organism>
<dbReference type="PROSITE" id="PS50851">
    <property type="entry name" value="CHEW"/>
    <property type="match status" value="1"/>
</dbReference>
<dbReference type="STRING" id="1458985.BJP34_14530"/>
<name>A0A1D8TSA0_9CYAN</name>
<dbReference type="OrthoDB" id="9794382at2"/>
<dbReference type="Proteomes" id="UP000177870">
    <property type="component" value="Chromosome"/>
</dbReference>
<dbReference type="EMBL" id="CP017599">
    <property type="protein sequence ID" value="AOX00509.1"/>
    <property type="molecule type" value="Genomic_DNA"/>
</dbReference>
<dbReference type="Gene3D" id="2.40.50.180">
    <property type="entry name" value="CheA-289, Domain 4"/>
    <property type="match status" value="1"/>
</dbReference>
<dbReference type="Pfam" id="PF01584">
    <property type="entry name" value="CheW"/>
    <property type="match status" value="1"/>
</dbReference>
<gene>
    <name evidence="2" type="ORF">BJP34_14530</name>
</gene>
<evidence type="ECO:0000259" key="1">
    <source>
        <dbReference type="PROSITE" id="PS50851"/>
    </source>
</evidence>
<proteinExistence type="predicted"/>
<accession>A0A1D8TSA0</accession>
<dbReference type="KEGG" id="mpro:BJP34_14530"/>
<protein>
    <submittedName>
        <fullName evidence="2">Chemotaxis protein CheW</fullName>
    </submittedName>
</protein>
<dbReference type="InterPro" id="IPR002545">
    <property type="entry name" value="CheW-lke_dom"/>
</dbReference>
<evidence type="ECO:0000313" key="2">
    <source>
        <dbReference type="EMBL" id="AOX00509.1"/>
    </source>
</evidence>
<sequence length="158" mass="17862">MLMLIFYVGNDLYALDSSQVVEVIPRVSLRKIHQAPDYVAGLFNYRGAIVPVIDLCHLIQGTPSRSHLSTRIIMVNYVGNNKTQYCLGLMSERITETLKKPDTELVDAGVQMNDAPYLGEMIMDEKGMIQRIRLEYLLSESQQIYLLPGADNQKLPTN</sequence>
<feature type="domain" description="CheW-like" evidence="1">
    <location>
        <begin position="1"/>
        <end position="143"/>
    </location>
</feature>
<dbReference type="GO" id="GO:0007165">
    <property type="term" value="P:signal transduction"/>
    <property type="evidence" value="ECO:0007669"/>
    <property type="project" value="InterPro"/>
</dbReference>
<dbReference type="SUPFAM" id="SSF50341">
    <property type="entry name" value="CheW-like"/>
    <property type="match status" value="1"/>
</dbReference>
<dbReference type="InterPro" id="IPR039315">
    <property type="entry name" value="CheW"/>
</dbReference>
<dbReference type="RefSeq" id="WP_070392966.1">
    <property type="nucleotide sequence ID" value="NZ_CP017599.1"/>
</dbReference>
<dbReference type="InterPro" id="IPR036061">
    <property type="entry name" value="CheW-like_dom_sf"/>
</dbReference>
<reference evidence="3" key="1">
    <citation type="submission" date="2016-10" db="EMBL/GenBank/DDBJ databases">
        <title>Comparative genomics uncovers the prolific and rare metabolic potential of the cyanobacterial genus Moorea.</title>
        <authorList>
            <person name="Leao T."/>
            <person name="Castelao G."/>
            <person name="Korobeynikov A."/>
            <person name="Monroe E.A."/>
            <person name="Podell S."/>
            <person name="Glukhov E."/>
            <person name="Allen E."/>
            <person name="Gerwick W.H."/>
            <person name="Gerwick L."/>
        </authorList>
    </citation>
    <scope>NUCLEOTIDE SEQUENCE [LARGE SCALE GENOMIC DNA]</scope>
    <source>
        <strain evidence="3">PAL-8-15-08-1</strain>
    </source>
</reference>
<dbReference type="PANTHER" id="PTHR22617">
    <property type="entry name" value="CHEMOTAXIS SENSOR HISTIDINE KINASE-RELATED"/>
    <property type="match status" value="1"/>
</dbReference>
<dbReference type="PANTHER" id="PTHR22617:SF43">
    <property type="entry name" value="PROTEIN PILI"/>
    <property type="match status" value="1"/>
</dbReference>
<dbReference type="GO" id="GO:0006935">
    <property type="term" value="P:chemotaxis"/>
    <property type="evidence" value="ECO:0007669"/>
    <property type="project" value="InterPro"/>
</dbReference>
<evidence type="ECO:0000313" key="3">
    <source>
        <dbReference type="Proteomes" id="UP000177870"/>
    </source>
</evidence>
<dbReference type="SMART" id="SM00260">
    <property type="entry name" value="CheW"/>
    <property type="match status" value="1"/>
</dbReference>